<evidence type="ECO:0000313" key="2">
    <source>
        <dbReference type="Proteomes" id="UP001601058"/>
    </source>
</evidence>
<name>A0ABW6JV60_9BACI</name>
<keyword evidence="2" id="KW-1185">Reference proteome</keyword>
<accession>A0ABW6JV60</accession>
<sequence length="71" mass="7985">MKYTPANPFFFSLKCLTQNRKFITPTNMKLIPNKVKEAFGSFLPKKAHAEKKTIIISSTIIVIKNCLLGIG</sequence>
<dbReference type="RefSeq" id="WP_389216463.1">
    <property type="nucleotide sequence ID" value="NZ_JBIACJ010000002.1"/>
</dbReference>
<proteinExistence type="predicted"/>
<comment type="caution">
    <text evidence="1">The sequence shown here is derived from an EMBL/GenBank/DDBJ whole genome shotgun (WGS) entry which is preliminary data.</text>
</comment>
<organism evidence="1 2">
    <name type="scientific">Cytobacillus mangrovibacter</name>
    <dbReference type="NCBI Taxonomy" id="3299024"/>
    <lineage>
        <taxon>Bacteria</taxon>
        <taxon>Bacillati</taxon>
        <taxon>Bacillota</taxon>
        <taxon>Bacilli</taxon>
        <taxon>Bacillales</taxon>
        <taxon>Bacillaceae</taxon>
        <taxon>Cytobacillus</taxon>
    </lineage>
</organism>
<protein>
    <submittedName>
        <fullName evidence="1">Uncharacterized protein</fullName>
    </submittedName>
</protein>
<dbReference type="Proteomes" id="UP001601058">
    <property type="component" value="Unassembled WGS sequence"/>
</dbReference>
<reference evidence="1 2" key="1">
    <citation type="submission" date="2024-08" db="EMBL/GenBank/DDBJ databases">
        <title>Two novel Cytobacillus novel species.</title>
        <authorList>
            <person name="Liu G."/>
        </authorList>
    </citation>
    <scope>NUCLEOTIDE SEQUENCE [LARGE SCALE GENOMIC DNA]</scope>
    <source>
        <strain evidence="1 2">FJAT-53684</strain>
    </source>
</reference>
<gene>
    <name evidence="1" type="ORF">ACFYKT_05275</name>
</gene>
<evidence type="ECO:0000313" key="1">
    <source>
        <dbReference type="EMBL" id="MFE8695773.1"/>
    </source>
</evidence>
<dbReference type="EMBL" id="JBIACJ010000002">
    <property type="protein sequence ID" value="MFE8695773.1"/>
    <property type="molecule type" value="Genomic_DNA"/>
</dbReference>